<dbReference type="SUPFAM" id="SSF46626">
    <property type="entry name" value="Cytochrome c"/>
    <property type="match status" value="2"/>
</dbReference>
<keyword evidence="4 14" id="KW-0349">Heme</keyword>
<evidence type="ECO:0000256" key="3">
    <source>
        <dbReference type="ARBA" id="ARBA00022448"/>
    </source>
</evidence>
<comment type="subunit">
    <text evidence="2 14">Heterodimer of SoxA and SoxX.</text>
</comment>
<feature type="active site" description="Cysteine persulfide intermediate" evidence="15">
    <location>
        <position position="220"/>
    </location>
</feature>
<evidence type="ECO:0000256" key="13">
    <source>
        <dbReference type="ARBA" id="ARBA00048423"/>
    </source>
</evidence>
<dbReference type="GO" id="GO:0016740">
    <property type="term" value="F:transferase activity"/>
    <property type="evidence" value="ECO:0007669"/>
    <property type="project" value="UniProtKB-KW"/>
</dbReference>
<feature type="binding site" description="axial binding residue" evidence="17">
    <location>
        <position position="179"/>
    </location>
    <ligand>
        <name>heme c</name>
        <dbReference type="ChEBI" id="CHEBI:61717"/>
        <label>2</label>
    </ligand>
    <ligandPart>
        <name>Fe</name>
        <dbReference type="ChEBI" id="CHEBI:18248"/>
    </ligandPart>
</feature>
<dbReference type="Gene3D" id="1.10.760.10">
    <property type="entry name" value="Cytochrome c-like domain"/>
    <property type="match status" value="2"/>
</dbReference>
<dbReference type="AlphaFoldDB" id="A0A562N8U5"/>
<evidence type="ECO:0000256" key="2">
    <source>
        <dbReference type="ARBA" id="ARBA00011530"/>
    </source>
</evidence>
<comment type="catalytic activity">
    <reaction evidence="12 14">
        <text>L-cysteinyl-[SoxY protein] + thiosulfate + 2 Fe(III)-[cytochrome c] = S-sulfosulfanyl-L-cysteinyl-[SoxY protein] + 2 Fe(II)-[cytochrome c] + 2 H(+)</text>
        <dbReference type="Rhea" id="RHEA:56720"/>
        <dbReference type="Rhea" id="RHEA-COMP:10350"/>
        <dbReference type="Rhea" id="RHEA-COMP:14328"/>
        <dbReference type="Rhea" id="RHEA-COMP:14399"/>
        <dbReference type="Rhea" id="RHEA-COMP:14691"/>
        <dbReference type="ChEBI" id="CHEBI:15378"/>
        <dbReference type="ChEBI" id="CHEBI:29033"/>
        <dbReference type="ChEBI" id="CHEBI:29034"/>
        <dbReference type="ChEBI" id="CHEBI:29950"/>
        <dbReference type="ChEBI" id="CHEBI:33542"/>
        <dbReference type="ChEBI" id="CHEBI:139321"/>
        <dbReference type="EC" id="2.8.5.2"/>
    </reaction>
</comment>
<dbReference type="GO" id="GO:0019417">
    <property type="term" value="P:sulfur oxidation"/>
    <property type="evidence" value="ECO:0007669"/>
    <property type="project" value="InterPro"/>
</dbReference>
<dbReference type="RefSeq" id="WP_145721361.1">
    <property type="nucleotide sequence ID" value="NZ_BSPF01000088.1"/>
</dbReference>
<dbReference type="GO" id="GO:0020037">
    <property type="term" value="F:heme binding"/>
    <property type="evidence" value="ECO:0007669"/>
    <property type="project" value="InterPro"/>
</dbReference>
<keyword evidence="10 14" id="KW-0408">Iron</keyword>
<feature type="binding site" description="covalent" evidence="16">
    <location>
        <position position="77"/>
    </location>
    <ligand>
        <name>heme c</name>
        <dbReference type="ChEBI" id="CHEBI:61717"/>
        <label>1</label>
    </ligand>
</feature>
<dbReference type="OrthoDB" id="7916986at2"/>
<name>A0A562N8U5_9HYPH</name>
<evidence type="ECO:0000256" key="4">
    <source>
        <dbReference type="ARBA" id="ARBA00022617"/>
    </source>
</evidence>
<evidence type="ECO:0000313" key="19">
    <source>
        <dbReference type="EMBL" id="TWI28301.1"/>
    </source>
</evidence>
<keyword evidence="5 14" id="KW-0808">Transferase</keyword>
<dbReference type="GO" id="GO:0070069">
    <property type="term" value="C:cytochrome complex"/>
    <property type="evidence" value="ECO:0007669"/>
    <property type="project" value="InterPro"/>
</dbReference>
<evidence type="ECO:0000256" key="8">
    <source>
        <dbReference type="ARBA" id="ARBA00022764"/>
    </source>
</evidence>
<dbReference type="NCBIfam" id="TIGR04484">
    <property type="entry name" value="thiosulf_SoxA"/>
    <property type="match status" value="1"/>
</dbReference>
<evidence type="ECO:0000313" key="20">
    <source>
        <dbReference type="Proteomes" id="UP000317122"/>
    </source>
</evidence>
<sequence length="259" mass="28274">MRALWGLAGIIAALVCSMAIAVAIEEGGRRSGFDFMTPETQALQADDMSNPGMLWVLQGEQLWQQAEGRAGVTCSGCHGDASQTMRGVATRYPAFDEATERPIDLAGRINSCRTRQQQAEPLAPESNALLALTTYVAHQSRGMPITPATDARLAPFRDNGRRLFQSRIGQLELSCASCHDGNWGKRLGGSVIPQAHPTGYPLYRLEWQTVGSLQRRLRNCMIGVRAEPFAFGAAELVDLELHLTERARGMLVETPAVRP</sequence>
<organism evidence="19 20">
    <name type="scientific">Mesorhizobium tianshanense</name>
    <dbReference type="NCBI Taxonomy" id="39844"/>
    <lineage>
        <taxon>Bacteria</taxon>
        <taxon>Pseudomonadati</taxon>
        <taxon>Pseudomonadota</taxon>
        <taxon>Alphaproteobacteria</taxon>
        <taxon>Hyphomicrobiales</taxon>
        <taxon>Phyllobacteriaceae</taxon>
        <taxon>Mesorhizobium</taxon>
    </lineage>
</organism>
<evidence type="ECO:0000256" key="9">
    <source>
        <dbReference type="ARBA" id="ARBA00022982"/>
    </source>
</evidence>
<dbReference type="EMBL" id="VLKT01000039">
    <property type="protein sequence ID" value="TWI28301.1"/>
    <property type="molecule type" value="Genomic_DNA"/>
</dbReference>
<proteinExistence type="inferred from homology"/>
<evidence type="ECO:0000256" key="15">
    <source>
        <dbReference type="PIRSR" id="PIRSR038455-1"/>
    </source>
</evidence>
<comment type="function">
    <text evidence="14">C-type diheme cytochrome, which is part of the SoxAX cytochrome complex involved in sulfur oxidation. The SoxAX complex catalyzes the formation of a heterodisulfide bond between the conserved cysteine residue on a sulfur carrier SoxYZ complex subunit SoxY and thiosulfate or other inorganic sulfur substrates. This leads to the liberation of two electrons, which may be transferred from the SoxAX complex to another cytochrome c that then channels them into the respiratory electron transport chain. Some electrons may be used for reductive CO(2) fixation.</text>
</comment>
<keyword evidence="7" id="KW-0732">Signal</keyword>
<keyword evidence="9 14" id="KW-0249">Electron transport</keyword>
<keyword evidence="8 14" id="KW-0574">Periplasm</keyword>
<feature type="binding site" evidence="16">
    <location>
        <position position="216"/>
    </location>
    <ligand>
        <name>substrate</name>
    </ligand>
</feature>
<reference evidence="19 20" key="1">
    <citation type="journal article" date="2015" name="Stand. Genomic Sci.">
        <title>Genomic Encyclopedia of Bacterial and Archaeal Type Strains, Phase III: the genomes of soil and plant-associated and newly described type strains.</title>
        <authorList>
            <person name="Whitman W.B."/>
            <person name="Woyke T."/>
            <person name="Klenk H.P."/>
            <person name="Zhou Y."/>
            <person name="Lilburn T.G."/>
            <person name="Beck B.J."/>
            <person name="De Vos P."/>
            <person name="Vandamme P."/>
            <person name="Eisen J.A."/>
            <person name="Garrity G."/>
            <person name="Hugenholtz P."/>
            <person name="Kyrpides N.C."/>
        </authorList>
    </citation>
    <scope>NUCLEOTIDE SEQUENCE [LARGE SCALE GENOMIC DNA]</scope>
    <source>
        <strain evidence="19 20">CGMCC 1.2546</strain>
    </source>
</reference>
<dbReference type="GO" id="GO:0046872">
    <property type="term" value="F:metal ion binding"/>
    <property type="evidence" value="ECO:0007669"/>
    <property type="project" value="UniProtKB-KW"/>
</dbReference>
<evidence type="ECO:0000256" key="17">
    <source>
        <dbReference type="PIRSR" id="PIRSR038455-3"/>
    </source>
</evidence>
<keyword evidence="3 14" id="KW-0813">Transport</keyword>
<evidence type="ECO:0000256" key="14">
    <source>
        <dbReference type="PIRNR" id="PIRNR038455"/>
    </source>
</evidence>
<evidence type="ECO:0000256" key="1">
    <source>
        <dbReference type="ARBA" id="ARBA00004418"/>
    </source>
</evidence>
<evidence type="ECO:0000256" key="10">
    <source>
        <dbReference type="ARBA" id="ARBA00023004"/>
    </source>
</evidence>
<comment type="subcellular location">
    <subcellularLocation>
        <location evidence="1 14">Periplasm</location>
    </subcellularLocation>
</comment>
<dbReference type="GO" id="GO:0009055">
    <property type="term" value="F:electron transfer activity"/>
    <property type="evidence" value="ECO:0007669"/>
    <property type="project" value="InterPro"/>
</dbReference>
<protein>
    <recommendedName>
        <fullName evidence="14">SoxAX cytochrome complex subunit A</fullName>
        <ecNumber evidence="14">2.8.5.2</ecNumber>
    </recommendedName>
    <alternativeName>
        <fullName evidence="14">Protein SoxA</fullName>
    </alternativeName>
    <alternativeName>
        <fullName evidence="14">Sulfur oxidizing protein A</fullName>
    </alternativeName>
    <alternativeName>
        <fullName evidence="14">Thiosulfate-oxidizing multienzyme system protein SoxA</fullName>
    </alternativeName>
</protein>
<dbReference type="Pfam" id="PF21342">
    <property type="entry name" value="SoxA-TsdA_cyt-c"/>
    <property type="match status" value="2"/>
</dbReference>
<evidence type="ECO:0000256" key="11">
    <source>
        <dbReference type="ARBA" id="ARBA00025746"/>
    </source>
</evidence>
<feature type="binding site" description="axial binding residue" evidence="17">
    <location>
        <position position="220"/>
    </location>
    <ligand>
        <name>heme c</name>
        <dbReference type="ChEBI" id="CHEBI:61717"/>
        <label>2</label>
    </ligand>
    <ligandPart>
        <name>Fe</name>
        <dbReference type="ChEBI" id="CHEBI:18248"/>
    </ligandPart>
</feature>
<gene>
    <name evidence="19" type="ORF">IQ26_05341</name>
</gene>
<comment type="cofactor">
    <cofactor evidence="14 16">
        <name>heme</name>
        <dbReference type="ChEBI" id="CHEBI:30413"/>
    </cofactor>
    <text evidence="14 16">Binds 2 heme groups per subunit.</text>
</comment>
<accession>A0A562N8U5</accession>
<feature type="domain" description="Cytochrome c" evidence="18">
    <location>
        <begin position="160"/>
        <end position="251"/>
    </location>
</feature>
<dbReference type="GO" id="GO:0042597">
    <property type="term" value="C:periplasmic space"/>
    <property type="evidence" value="ECO:0007669"/>
    <property type="project" value="UniProtKB-SubCell"/>
</dbReference>
<dbReference type="InterPro" id="IPR025710">
    <property type="entry name" value="SoxA"/>
</dbReference>
<evidence type="ECO:0000256" key="7">
    <source>
        <dbReference type="ARBA" id="ARBA00022729"/>
    </source>
</evidence>
<feature type="binding site" description="axial binding residue" evidence="17">
    <location>
        <position position="78"/>
    </location>
    <ligand>
        <name>heme c</name>
        <dbReference type="ChEBI" id="CHEBI:61717"/>
        <label>1</label>
    </ligand>
    <ligandPart>
        <name>Fe</name>
        <dbReference type="ChEBI" id="CHEBI:18248"/>
    </ligandPart>
</feature>
<dbReference type="Proteomes" id="UP000317122">
    <property type="component" value="Unassembled WGS sequence"/>
</dbReference>
<keyword evidence="6 14" id="KW-0479">Metal-binding</keyword>
<dbReference type="PIRSF" id="PIRSF038455">
    <property type="entry name" value="SoxA"/>
    <property type="match status" value="1"/>
</dbReference>
<feature type="binding site" description="axial binding residue" evidence="17">
    <location>
        <position position="112"/>
    </location>
    <ligand>
        <name>heme c</name>
        <dbReference type="ChEBI" id="CHEBI:61717"/>
        <label>1</label>
    </ligand>
    <ligandPart>
        <name>Fe</name>
        <dbReference type="ChEBI" id="CHEBI:18248"/>
    </ligandPart>
</feature>
<comment type="similarity">
    <text evidence="11 14">Belongs to the SoxA family.</text>
</comment>
<evidence type="ECO:0000259" key="18">
    <source>
        <dbReference type="Pfam" id="PF21342"/>
    </source>
</evidence>
<keyword evidence="20" id="KW-1185">Reference proteome</keyword>
<evidence type="ECO:0000256" key="6">
    <source>
        <dbReference type="ARBA" id="ARBA00022723"/>
    </source>
</evidence>
<evidence type="ECO:0000256" key="5">
    <source>
        <dbReference type="ARBA" id="ARBA00022679"/>
    </source>
</evidence>
<feature type="binding site" description="covalent" evidence="16">
    <location>
        <position position="74"/>
    </location>
    <ligand>
        <name>heme c</name>
        <dbReference type="ChEBI" id="CHEBI:61717"/>
        <label>1</label>
    </ligand>
</feature>
<dbReference type="InterPro" id="IPR036909">
    <property type="entry name" value="Cyt_c-like_dom_sf"/>
</dbReference>
<feature type="binding site" description="covalent" evidence="16">
    <location>
        <position position="178"/>
    </location>
    <ligand>
        <name>heme c</name>
        <dbReference type="ChEBI" id="CHEBI:61717"/>
        <label>2</label>
    </ligand>
</feature>
<evidence type="ECO:0000256" key="16">
    <source>
        <dbReference type="PIRSR" id="PIRSR038455-2"/>
    </source>
</evidence>
<dbReference type="EC" id="2.8.5.2" evidence="14"/>
<evidence type="ECO:0000256" key="12">
    <source>
        <dbReference type="ARBA" id="ARBA00048077"/>
    </source>
</evidence>
<dbReference type="GO" id="GO:0016669">
    <property type="term" value="F:oxidoreductase activity, acting on a sulfur group of donors, cytochrome as acceptor"/>
    <property type="evidence" value="ECO:0007669"/>
    <property type="project" value="InterPro"/>
</dbReference>
<comment type="caution">
    <text evidence="19">The sequence shown here is derived from an EMBL/GenBank/DDBJ whole genome shotgun (WGS) entry which is preliminary data.</text>
</comment>
<comment type="catalytic activity">
    <reaction evidence="13 14">
        <text>S-sulfanyl-L-cysteinyl-[SoxY protein] + thiosulfate + 2 Fe(III)-[cytochrome c] = S-(2-sulfodisulfanyl)-L-cysteinyl-[SoxY protein] + 2 Fe(II)-[cytochrome c] + 2 H(+)</text>
        <dbReference type="Rhea" id="RHEA:51224"/>
        <dbReference type="Rhea" id="RHEA-COMP:10350"/>
        <dbReference type="Rhea" id="RHEA-COMP:14399"/>
        <dbReference type="Rhea" id="RHEA-COMP:14689"/>
        <dbReference type="Rhea" id="RHEA-COMP:14690"/>
        <dbReference type="ChEBI" id="CHEBI:15378"/>
        <dbReference type="ChEBI" id="CHEBI:29033"/>
        <dbReference type="ChEBI" id="CHEBI:29034"/>
        <dbReference type="ChEBI" id="CHEBI:33542"/>
        <dbReference type="ChEBI" id="CHEBI:61963"/>
        <dbReference type="ChEBI" id="CHEBI:140664"/>
        <dbReference type="EC" id="2.8.5.2"/>
    </reaction>
</comment>
<feature type="binding site" description="covalent" evidence="16">
    <location>
        <position position="175"/>
    </location>
    <ligand>
        <name>heme c</name>
        <dbReference type="ChEBI" id="CHEBI:61717"/>
        <label>2</label>
    </ligand>
</feature>
<dbReference type="InterPro" id="IPR009056">
    <property type="entry name" value="Cyt_c-like_dom"/>
</dbReference>
<feature type="domain" description="Cytochrome c" evidence="18">
    <location>
        <begin position="58"/>
        <end position="145"/>
    </location>
</feature>